<proteinExistence type="predicted"/>
<dbReference type="PANTHER" id="PTHR38731:SF1">
    <property type="entry name" value="FECR PROTEIN DOMAIN-CONTAINING PROTEIN"/>
    <property type="match status" value="1"/>
</dbReference>
<evidence type="ECO:0000259" key="1">
    <source>
        <dbReference type="Pfam" id="PF04773"/>
    </source>
</evidence>
<evidence type="ECO:0000313" key="3">
    <source>
        <dbReference type="Proteomes" id="UP000324209"/>
    </source>
</evidence>
<reference evidence="2 3" key="1">
    <citation type="submission" date="2019-02" db="EMBL/GenBank/DDBJ databases">
        <title>Complete Genome Sequence and Methylome Analysis of free living Spirochaetas.</title>
        <authorList>
            <person name="Fomenkov A."/>
            <person name="Dubinina G."/>
            <person name="Leshcheva N."/>
            <person name="Mikheeva N."/>
            <person name="Grabovich M."/>
            <person name="Vincze T."/>
            <person name="Roberts R.J."/>
        </authorList>
    </citation>
    <scope>NUCLEOTIDE SEQUENCE [LARGE SCALE GENOMIC DNA]</scope>
    <source>
        <strain evidence="2 3">K2</strain>
    </source>
</reference>
<dbReference type="OrthoDB" id="369404at2"/>
<evidence type="ECO:0000313" key="2">
    <source>
        <dbReference type="EMBL" id="QEN09275.1"/>
    </source>
</evidence>
<dbReference type="InterPro" id="IPR006860">
    <property type="entry name" value="FecR"/>
</dbReference>
<dbReference type="KEGG" id="ock:EXM22_15285"/>
<protein>
    <recommendedName>
        <fullName evidence="1">FecR protein domain-containing protein</fullName>
    </recommendedName>
</protein>
<dbReference type="Proteomes" id="UP000324209">
    <property type="component" value="Chromosome"/>
</dbReference>
<name>A0A5C1QME8_9SPIO</name>
<dbReference type="RefSeq" id="WP_149487350.1">
    <property type="nucleotide sequence ID" value="NZ_CP036150.1"/>
</dbReference>
<dbReference type="PANTHER" id="PTHR38731">
    <property type="entry name" value="LIPL45-RELATED LIPOPROTEIN-RELATED"/>
    <property type="match status" value="1"/>
</dbReference>
<gene>
    <name evidence="2" type="ORF">EXM22_15285</name>
</gene>
<dbReference type="Pfam" id="PF04773">
    <property type="entry name" value="FecR"/>
    <property type="match status" value="1"/>
</dbReference>
<organism evidence="2 3">
    <name type="scientific">Oceanispirochaeta crateris</name>
    <dbReference type="NCBI Taxonomy" id="2518645"/>
    <lineage>
        <taxon>Bacteria</taxon>
        <taxon>Pseudomonadati</taxon>
        <taxon>Spirochaetota</taxon>
        <taxon>Spirochaetia</taxon>
        <taxon>Spirochaetales</taxon>
        <taxon>Spirochaetaceae</taxon>
        <taxon>Oceanispirochaeta</taxon>
    </lineage>
</organism>
<feature type="domain" description="FecR protein" evidence="1">
    <location>
        <begin position="83"/>
        <end position="161"/>
    </location>
</feature>
<accession>A0A5C1QME8</accession>
<dbReference type="AlphaFoldDB" id="A0A5C1QME8"/>
<dbReference type="Gene3D" id="2.60.120.1440">
    <property type="match status" value="1"/>
</dbReference>
<keyword evidence="3" id="KW-1185">Reference proteome</keyword>
<sequence>MKITTRILPFIIFLFLSLPIWSEVSAIIVDLDGEVIISRNGIFLDESEIDYGTELFSHDILQTGLNGYVELSIQSPVSSDLSVKVLEGTTLFLEHTLKRQHPETSLTLHRGAVQTKAASLIQGASFNIKTDSSVMGIRGTTFTVTTSPDTAILVSCREGSVVCTTDGNESLIQPGKIYETNTMGQFRVNPIPPEEIDQYTINWKKARLDALANNGILSLEHYASLYLQMAPGFLESYAELTAKQDIFQKWETIIREGRTMSMGEATRDKIALSNGIIRLRSRLPVMEHIFYTLYDLTALLESSGKDTNELSDTANRTLMIYSKRQQEFVEKLTKARYYFKVFLEIDKQASGHSLMPSSDLMDDFLLDDTFFITPPAPGQSAGSSR</sequence>
<dbReference type="EMBL" id="CP036150">
    <property type="protein sequence ID" value="QEN09275.1"/>
    <property type="molecule type" value="Genomic_DNA"/>
</dbReference>